<accession>A0ABW1H8B8</accession>
<sequence>MFLTLSVLPATAASADTGSASEAAHPAVAPVSERGSGLTASEIVAQAGCAFITDGDYVHKTGNDATGHGWWVNVNCASGTRATVKIWLEEYFSDNSWRVKGSGSKSPVYSGGGSANRANARATCQNSGTVSWRSRIDVDLIGQVDSPEQAVTAVRELACAVN</sequence>
<evidence type="ECO:0000313" key="1">
    <source>
        <dbReference type="EMBL" id="MFC5924641.1"/>
    </source>
</evidence>
<keyword evidence="2" id="KW-1185">Reference proteome</keyword>
<evidence type="ECO:0000313" key="2">
    <source>
        <dbReference type="Proteomes" id="UP001596226"/>
    </source>
</evidence>
<dbReference type="Proteomes" id="UP001596226">
    <property type="component" value="Unassembled WGS sequence"/>
</dbReference>
<name>A0ABW1H8B8_9ACTN</name>
<protein>
    <recommendedName>
        <fullName evidence="3">DUF3558 domain-containing protein</fullName>
    </recommendedName>
</protein>
<evidence type="ECO:0008006" key="3">
    <source>
        <dbReference type="Google" id="ProtNLM"/>
    </source>
</evidence>
<organism evidence="1 2">
    <name type="scientific">Micromonospora vulcania</name>
    <dbReference type="NCBI Taxonomy" id="1441873"/>
    <lineage>
        <taxon>Bacteria</taxon>
        <taxon>Bacillati</taxon>
        <taxon>Actinomycetota</taxon>
        <taxon>Actinomycetes</taxon>
        <taxon>Micromonosporales</taxon>
        <taxon>Micromonosporaceae</taxon>
        <taxon>Micromonospora</taxon>
    </lineage>
</organism>
<gene>
    <name evidence="1" type="ORF">ACFQGL_14940</name>
</gene>
<proteinExistence type="predicted"/>
<dbReference type="EMBL" id="JBHSQS010000008">
    <property type="protein sequence ID" value="MFC5924641.1"/>
    <property type="molecule type" value="Genomic_DNA"/>
</dbReference>
<reference evidence="2" key="1">
    <citation type="journal article" date="2019" name="Int. J. Syst. Evol. Microbiol.">
        <title>The Global Catalogue of Microorganisms (GCM) 10K type strain sequencing project: providing services to taxonomists for standard genome sequencing and annotation.</title>
        <authorList>
            <consortium name="The Broad Institute Genomics Platform"/>
            <consortium name="The Broad Institute Genome Sequencing Center for Infectious Disease"/>
            <person name="Wu L."/>
            <person name="Ma J."/>
        </authorList>
    </citation>
    <scope>NUCLEOTIDE SEQUENCE [LARGE SCALE GENOMIC DNA]</scope>
    <source>
        <strain evidence="2">CGMCC 4.7144</strain>
    </source>
</reference>
<comment type="caution">
    <text evidence="1">The sequence shown here is derived from an EMBL/GenBank/DDBJ whole genome shotgun (WGS) entry which is preliminary data.</text>
</comment>
<dbReference type="RefSeq" id="WP_377511693.1">
    <property type="nucleotide sequence ID" value="NZ_JBHSQS010000008.1"/>
</dbReference>